<keyword evidence="2" id="KW-1185">Reference proteome</keyword>
<proteinExistence type="predicted"/>
<sequence>MSMQETVRLTEHSGFPELEFIEQEVTPKFAIKLSIQHYLVGLPLADTVSILAGMGAMSHNRT</sequence>
<accession>A0A1I6UPA4</accession>
<dbReference type="AlphaFoldDB" id="A0A1I6UPA4"/>
<gene>
    <name evidence="1" type="ORF">SAMN04488556_3985</name>
</gene>
<name>A0A1I6UPA4_9EURY</name>
<evidence type="ECO:0000313" key="1">
    <source>
        <dbReference type="EMBL" id="SFT03280.1"/>
    </source>
</evidence>
<dbReference type="Proteomes" id="UP000199199">
    <property type="component" value="Unassembled WGS sequence"/>
</dbReference>
<protein>
    <submittedName>
        <fullName evidence="1">Uncharacterized protein</fullName>
    </submittedName>
</protein>
<dbReference type="EMBL" id="FOZS01000005">
    <property type="protein sequence ID" value="SFT03280.1"/>
    <property type="molecule type" value="Genomic_DNA"/>
</dbReference>
<organism evidence="1 2">
    <name type="scientific">Halostagnicola kamekurae</name>
    <dbReference type="NCBI Taxonomy" id="619731"/>
    <lineage>
        <taxon>Archaea</taxon>
        <taxon>Methanobacteriati</taxon>
        <taxon>Methanobacteriota</taxon>
        <taxon>Stenosarchaea group</taxon>
        <taxon>Halobacteria</taxon>
        <taxon>Halobacteriales</taxon>
        <taxon>Natrialbaceae</taxon>
        <taxon>Halostagnicola</taxon>
    </lineage>
</organism>
<evidence type="ECO:0000313" key="2">
    <source>
        <dbReference type="Proteomes" id="UP000199199"/>
    </source>
</evidence>
<reference evidence="2" key="1">
    <citation type="submission" date="2016-10" db="EMBL/GenBank/DDBJ databases">
        <authorList>
            <person name="Varghese N."/>
            <person name="Submissions S."/>
        </authorList>
    </citation>
    <scope>NUCLEOTIDE SEQUENCE [LARGE SCALE GENOMIC DNA]</scope>
    <source>
        <strain evidence="2">DSM 22427</strain>
    </source>
</reference>